<dbReference type="STRING" id="1120919.GCA_000429165_02047"/>
<dbReference type="Proteomes" id="UP000321635">
    <property type="component" value="Unassembled WGS sequence"/>
</dbReference>
<dbReference type="OrthoDB" id="9811332at2"/>
<dbReference type="PANTHER" id="PTHR40036:SF1">
    <property type="entry name" value="MACROCIN O-METHYLTRANSFERASE"/>
    <property type="match status" value="1"/>
</dbReference>
<proteinExistence type="predicted"/>
<keyword evidence="2" id="KW-1185">Reference proteome</keyword>
<accession>A0A511X8T2</accession>
<dbReference type="InterPro" id="IPR029063">
    <property type="entry name" value="SAM-dependent_MTases_sf"/>
</dbReference>
<name>A0A511X8T2_9PROT</name>
<evidence type="ECO:0008006" key="3">
    <source>
        <dbReference type="Google" id="ProtNLM"/>
    </source>
</evidence>
<protein>
    <recommendedName>
        <fullName evidence="3">Methyltransferase</fullName>
    </recommendedName>
</protein>
<evidence type="ECO:0000313" key="2">
    <source>
        <dbReference type="Proteomes" id="UP000321635"/>
    </source>
</evidence>
<gene>
    <name evidence="1" type="ORF">ANI02nite_12280</name>
</gene>
<dbReference type="AlphaFoldDB" id="A0A511X8T2"/>
<reference evidence="1 2" key="1">
    <citation type="submission" date="2019-07" db="EMBL/GenBank/DDBJ databases">
        <title>Whole genome shotgun sequence of Acetobacter nitrogenifigens NBRC 105050.</title>
        <authorList>
            <person name="Hosoyama A."/>
            <person name="Uohara A."/>
            <person name="Ohji S."/>
            <person name="Ichikawa N."/>
        </authorList>
    </citation>
    <scope>NUCLEOTIDE SEQUENCE [LARGE SCALE GENOMIC DNA]</scope>
    <source>
        <strain evidence="1 2">NBRC 105050</strain>
    </source>
</reference>
<dbReference type="EMBL" id="BJYF01000006">
    <property type="protein sequence ID" value="GEN59344.1"/>
    <property type="molecule type" value="Genomic_DNA"/>
</dbReference>
<organism evidence="1 2">
    <name type="scientific">Acetobacter nitrogenifigens DSM 23921 = NBRC 105050</name>
    <dbReference type="NCBI Taxonomy" id="1120919"/>
    <lineage>
        <taxon>Bacteria</taxon>
        <taxon>Pseudomonadati</taxon>
        <taxon>Pseudomonadota</taxon>
        <taxon>Alphaproteobacteria</taxon>
        <taxon>Acetobacterales</taxon>
        <taxon>Acetobacteraceae</taxon>
        <taxon>Acetobacter</taxon>
    </lineage>
</organism>
<dbReference type="Gene3D" id="3.40.50.150">
    <property type="entry name" value="Vaccinia Virus protein VP39"/>
    <property type="match status" value="1"/>
</dbReference>
<dbReference type="Pfam" id="PF05711">
    <property type="entry name" value="TylF"/>
    <property type="match status" value="1"/>
</dbReference>
<evidence type="ECO:0000313" key="1">
    <source>
        <dbReference type="EMBL" id="GEN59344.1"/>
    </source>
</evidence>
<sequence>MWMRNERLRRIVSRNRVFRFLSSDVQTHLQLALLRGHKSKQVIDTIESCRKKADSLLSGDESFMLHALAQAQTEHGGAFAEFGVYKGCSARLLCSVKGATPLHLFDTFSGLPKPSGAERGTFRKGEFRGTLTEVQNVLTGYKGVHFHQGVFPASTAGLENLRFSFVHLDVDLEGATYAGLEFFYPRMLPGGILITHDYSIIPGVRNAVDRFMTGRSERVIELPTTQAMIIRSADARVMVSAEAEATAVAA</sequence>
<dbReference type="PANTHER" id="PTHR40036">
    <property type="entry name" value="MACROCIN O-METHYLTRANSFERASE"/>
    <property type="match status" value="1"/>
</dbReference>
<dbReference type="InterPro" id="IPR008884">
    <property type="entry name" value="TylF_MeTrfase"/>
</dbReference>
<comment type="caution">
    <text evidence="1">The sequence shown here is derived from an EMBL/GenBank/DDBJ whole genome shotgun (WGS) entry which is preliminary data.</text>
</comment>